<evidence type="ECO:0000259" key="3">
    <source>
        <dbReference type="Pfam" id="PF01522"/>
    </source>
</evidence>
<dbReference type="AlphaFoldDB" id="A0A271J6V6"/>
<evidence type="ECO:0000256" key="2">
    <source>
        <dbReference type="ARBA" id="ARBA00022801"/>
    </source>
</evidence>
<dbReference type="InterPro" id="IPR011330">
    <property type="entry name" value="Glyco_hydro/deAcase_b/a-brl"/>
</dbReference>
<dbReference type="Proteomes" id="UP000216339">
    <property type="component" value="Unassembled WGS sequence"/>
</dbReference>
<gene>
    <name evidence="4" type="ORF">BSZ37_06630</name>
</gene>
<dbReference type="Pfam" id="PF01522">
    <property type="entry name" value="Polysacc_deac_1"/>
    <property type="match status" value="1"/>
</dbReference>
<keyword evidence="2" id="KW-0378">Hydrolase</keyword>
<dbReference type="EMBL" id="MQWD01000001">
    <property type="protein sequence ID" value="PAP78675.1"/>
    <property type="molecule type" value="Genomic_DNA"/>
</dbReference>
<keyword evidence="1" id="KW-0479">Metal-binding</keyword>
<dbReference type="GO" id="GO:0016810">
    <property type="term" value="F:hydrolase activity, acting on carbon-nitrogen (but not peptide) bonds"/>
    <property type="evidence" value="ECO:0007669"/>
    <property type="project" value="InterPro"/>
</dbReference>
<evidence type="ECO:0000313" key="4">
    <source>
        <dbReference type="EMBL" id="PAP78675.1"/>
    </source>
</evidence>
<dbReference type="InterPro" id="IPR050248">
    <property type="entry name" value="Polysacc_deacetylase_ArnD"/>
</dbReference>
<sequence length="284" mass="31682">MALTVDDLPVGRGHPLAWQQRVTRDLVRQITEAGVPATGFVNEGKLDVEGERDDRTALLQAWVDAGLDLGNHTYGHPSLFDTPLDAFQDHVRRGDAVTNRLLAARGDSARYFRHPYLNVGPDRETKDAFEAWLADEGYTIAPVTHDNAEYVYALAYDHALDAGDSALQNRIADAYVAYMESTAAYFEGLADDLFGREMAHVLLVHANALNADHLDRLVGMFRGRGYRFVSLDEALEDPAYASEDTYTGRAGMSWLQRWAITRGVRFESEPHPDPWVEDVAYPGQ</sequence>
<evidence type="ECO:0000256" key="1">
    <source>
        <dbReference type="ARBA" id="ARBA00022723"/>
    </source>
</evidence>
<evidence type="ECO:0000313" key="5">
    <source>
        <dbReference type="Proteomes" id="UP000216339"/>
    </source>
</evidence>
<dbReference type="PANTHER" id="PTHR10587">
    <property type="entry name" value="GLYCOSYL TRANSFERASE-RELATED"/>
    <property type="match status" value="1"/>
</dbReference>
<feature type="domain" description="NodB homology" evidence="3">
    <location>
        <begin position="2"/>
        <end position="119"/>
    </location>
</feature>
<protein>
    <recommendedName>
        <fullName evidence="3">NodB homology domain-containing protein</fullName>
    </recommendedName>
</protein>
<reference evidence="4 5" key="1">
    <citation type="submission" date="2016-11" db="EMBL/GenBank/DDBJ databases">
        <title>Study of marine rhodopsin-containing bacteria.</title>
        <authorList>
            <person name="Yoshizawa S."/>
            <person name="Kumagai Y."/>
            <person name="Kogure K."/>
        </authorList>
    </citation>
    <scope>NUCLEOTIDE SEQUENCE [LARGE SCALE GENOMIC DNA]</scope>
    <source>
        <strain evidence="4 5">SAORIC-28</strain>
    </source>
</reference>
<comment type="caution">
    <text evidence="4">The sequence shown here is derived from an EMBL/GenBank/DDBJ whole genome shotgun (WGS) entry which is preliminary data.</text>
</comment>
<organism evidence="4 5">
    <name type="scientific">Rubrivirga marina</name>
    <dbReference type="NCBI Taxonomy" id="1196024"/>
    <lineage>
        <taxon>Bacteria</taxon>
        <taxon>Pseudomonadati</taxon>
        <taxon>Rhodothermota</taxon>
        <taxon>Rhodothermia</taxon>
        <taxon>Rhodothermales</taxon>
        <taxon>Rubricoccaceae</taxon>
        <taxon>Rubrivirga</taxon>
    </lineage>
</organism>
<dbReference type="CDD" id="cd10960">
    <property type="entry name" value="CE4_NodB_like_1"/>
    <property type="match status" value="1"/>
</dbReference>
<dbReference type="GO" id="GO:0016020">
    <property type="term" value="C:membrane"/>
    <property type="evidence" value="ECO:0007669"/>
    <property type="project" value="TreeGrafter"/>
</dbReference>
<dbReference type="GO" id="GO:0046872">
    <property type="term" value="F:metal ion binding"/>
    <property type="evidence" value="ECO:0007669"/>
    <property type="project" value="UniProtKB-KW"/>
</dbReference>
<dbReference type="Gene3D" id="3.20.20.370">
    <property type="entry name" value="Glycoside hydrolase/deacetylase"/>
    <property type="match status" value="1"/>
</dbReference>
<dbReference type="InterPro" id="IPR002509">
    <property type="entry name" value="NODB_dom"/>
</dbReference>
<keyword evidence="5" id="KW-1185">Reference proteome</keyword>
<accession>A0A271J6V6</accession>
<proteinExistence type="predicted"/>
<dbReference type="GO" id="GO:0005975">
    <property type="term" value="P:carbohydrate metabolic process"/>
    <property type="evidence" value="ECO:0007669"/>
    <property type="project" value="InterPro"/>
</dbReference>
<dbReference type="SUPFAM" id="SSF88713">
    <property type="entry name" value="Glycoside hydrolase/deacetylase"/>
    <property type="match status" value="1"/>
</dbReference>
<dbReference type="PANTHER" id="PTHR10587:SF133">
    <property type="entry name" value="CHITIN DEACETYLASE 1-RELATED"/>
    <property type="match status" value="1"/>
</dbReference>
<name>A0A271J6V6_9BACT</name>